<dbReference type="InterPro" id="IPR001680">
    <property type="entry name" value="WD40_rpt"/>
</dbReference>
<sequence>MFGKPNALNRNNASALPPNKQRRSTRSSSPRPQTDNVKPPQKSTTRTSAVSKIISPPNETQISTPLPFPTTTIQSKIFPLSQTPDTRQTGNYMPILSPEAHLGYTPSTLCWLADNSIAFASSHIVVLLSPDTSAQRLLSGHSGSIVDISYSQRSSILASIQSATLIPEETLTHSKRQYLLPSHPNGLSFPKTSLKQSISDCDEAEIAESIYIPPNSSKEREATTAYPDPVLYEPTEGENKGRRFHLLPSLLCLWDTTSSSLLQSVSCHPLCVVFSLSISDDGESLVIAGKDKTGKTQLLFYSLSDLHSTGEVRLVTKQHTQFDVHKLKFCPGSSDRFISLGRGSVRLWRLKTGTLRSVNVNMKEFSSLSFTDCVFLLPDLFSPTSGSLTVPHQNVQNFISQHPSSHLRFFVSGSNGSLFLCDTDEHIVECAFHLQEDPIQAVALLPAFCSTGSSKGLLTIASLDLSEVYAELDLHSSIVSLCPSSSGQIVAAATENGMIGVFDVISQKFKHLYRSHPSFVPRSRLMPVRSITIPPITRRATTISSLAIRPNSTEFATAASDGTIRVWDISLCVYGTDSSTSARQLAMGGSPQIVEIGTSHDTPVAITFSPLVRWDATHLDIHGQKSLQMRPNFDYSHPSSNQTSPLPAFYSSSAILLVGFASGRLSLFNTATQQPMGDLLLSPQLVSISALAFDKQGQLLFCGLASGNLVVFDTNEDTRKRIQDEKGVVDGIQRTELFNHQLRVIEGGANRFHSVIAVSKDNSRLASISVDPTRVFIVSIPSLQHTKTLSLPTPLVTSQERITSLAFTNDPSNSLIVGSNERIVTFSEDGTVIGCVKQSCSALAVHPSNTFCSLGVVDAISVKVTGKAILDQRMSQDMDQDPAVTEYERSRESAEMFNFQARNGKGSISRNGGSAVNVKSSFDSQASDRTSHTSSSSVSAFSIDSVNTVNSSQPVQIANLLVPQTHVQITPLSSLSSKFTSTSPSSAILEPFSQSFSGHYGIITNTAFSSDGSKLITTSSSGSVMVWSVKKEGSGGQPDNDRMGLPEKLDEHLETIDRSMEKTFANRLELANRQFGIETDENDLESVTDREQQSVSEKQESRREEYSKNEDEGIEDEPPVERSEEKDSSESESDHPQEVPDGVLKSAASTPPASPRPLPRIQQQQQQQQSQPEPKPQHPMDARQAIENLQAVEAELNNWMEEDELLKQVNQHPKKKKKKVSKEKKVKITQPQKAQTDSQRPLSARRPLSSRRTPSPGIPSVKPKLTKRSHSKPRKKVSHTPTDSEQTNPANEAVRINELPLQHGQIEKDSDETPHTTERGFGLTTPVAFSNQPNSLESHETENIPPETDEHFTQTQTDESGALFTVPNESEQFSQIDWASADRTSARQMDTLPRNPASIQPNVPSIDAESAKLELVRSFSIRDTEGSSACPVTWIGHNRCAFAGVDGCVPVVFDDSSRDIVQPDRTLDDIRQYHRKYTAKLMIDESLVTPFSPTPLTNNEAVFNPSVLRSLDCFPKPQQGVNPVSFQWNSEDLACSTLIVSGSEPVQLGKEKKAPLSFWLFTPRPPTWLDEQERSILTLVKTIHHHKSAINHAVLSSTFTSLPFDLFNNIITKMAIFFAGVTDTKVAHYPSLFAMSISDETEMKLSLWRVPLESMISLAPESDETVSLVTECDLSTIPTAVVFHPNTAFSFATGTTQGTVDFWTIVQTVDCDGVFQTLTKLSPLQLALRSHRRVFSKPQRRVEGKIGAPLGLDLSREEEILFGQLQDVIDTKTLLQAIMNHTTYKLTNQRGMSSSDCLAGAGKVTTICYHPSSTPDSPIVFSGLENGDVAIWNGRIGILEQLITRVGQSPIINLEFLSATTSFHTLDDPELPPNPERAGKSESRVMISEESGRITEWNDRQTVVSSHMNEIGTRSFESKQIHQLKLIANTVCPFGLKRVSSISTSSHFFAVTSSNCLYSFSLERKIQQKAEHGRETQKKIVQLEPHTNVISHSVSSFDSNGTFIATANHSDNTVRIWMVGDVLSNTKQPAASDDLLMIGSDPVGFRGGLEYDVTAVMMNGDAIRTTKEENEREIRARLSAMEVAQREEAAGEIPLHVVSEFTWTDFEEYSPDAHLTCIALQRDFTMHVPANATANSKHCLLSKLPSILGTSPTTRHCLLVVGTNVGEIGIFDTMQGCLVWHAQPFSRSDPVVSVAFTHFDEVIMASSKSGLIALLDLKKGACALHPIRPPAEEKPKRAKLSRRSKPVEEEPPICILRPVHPPLIVHATINEAIDFTQQSPLSDRLFLTFSKKWNALCVWCVYRQSIAEKGFVPEREWVEESDLAPNGKGKQPEKTFAMNSSDLICALVRKRKFSDEEMNWIRSKHSQPLEYSRIQSVAFNPTDRRRVTLMTSHSFFSYSFHRNELDIAFPALAATPYSMASFAHSPHFGDCFVVGRQDGVIALQEVRQRTNDQDVQLFRSGNGPVERISVCLNGYFLLTHCPQSGILLLWKVK</sequence>
<protein>
    <submittedName>
        <fullName evidence="5">Uncharacterized protein</fullName>
    </submittedName>
</protein>
<feature type="region of interest" description="Disordered" evidence="4">
    <location>
        <begin position="1207"/>
        <end position="1344"/>
    </location>
</feature>
<feature type="compositionally biased region" description="Polar residues" evidence="4">
    <location>
        <begin position="1327"/>
        <end position="1336"/>
    </location>
</feature>
<dbReference type="SMART" id="SM00320">
    <property type="entry name" value="WD40"/>
    <property type="match status" value="13"/>
</dbReference>
<dbReference type="Pfam" id="PF00400">
    <property type="entry name" value="WD40"/>
    <property type="match status" value="3"/>
</dbReference>
<dbReference type="PROSITE" id="PS50082">
    <property type="entry name" value="WD_REPEATS_2"/>
    <property type="match status" value="2"/>
</dbReference>
<proteinExistence type="predicted"/>
<gene>
    <name evidence="5" type="ORF">BLNAU_5618</name>
</gene>
<evidence type="ECO:0000313" key="6">
    <source>
        <dbReference type="Proteomes" id="UP001281761"/>
    </source>
</evidence>
<feature type="compositionally biased region" description="Polar residues" evidence="4">
    <location>
        <begin position="41"/>
        <end position="50"/>
    </location>
</feature>
<keyword evidence="1 3" id="KW-0853">WD repeat</keyword>
<feature type="compositionally biased region" description="Low complexity" evidence="4">
    <location>
        <begin position="1238"/>
        <end position="1255"/>
    </location>
</feature>
<feature type="repeat" description="WD" evidence="3">
    <location>
        <begin position="996"/>
        <end position="1030"/>
    </location>
</feature>
<feature type="compositionally biased region" description="Polar residues" evidence="4">
    <location>
        <begin position="57"/>
        <end position="68"/>
    </location>
</feature>
<accession>A0ABQ9Y6I5</accession>
<feature type="repeat" description="WD" evidence="3">
    <location>
        <begin position="536"/>
        <end position="570"/>
    </location>
</feature>
<evidence type="ECO:0000256" key="3">
    <source>
        <dbReference type="PROSITE-ProRule" id="PRU00221"/>
    </source>
</evidence>
<dbReference type="EMBL" id="JARBJD010000030">
    <property type="protein sequence ID" value="KAK2959309.1"/>
    <property type="molecule type" value="Genomic_DNA"/>
</dbReference>
<dbReference type="SUPFAM" id="SSF50978">
    <property type="entry name" value="WD40 repeat-like"/>
    <property type="match status" value="4"/>
</dbReference>
<keyword evidence="2" id="KW-0677">Repeat</keyword>
<feature type="compositionally biased region" description="Basic and acidic residues" evidence="4">
    <location>
        <begin position="1119"/>
        <end position="1138"/>
    </location>
</feature>
<reference evidence="5 6" key="1">
    <citation type="journal article" date="2022" name="bioRxiv">
        <title>Genomics of Preaxostyla Flagellates Illuminates Evolutionary Transitions and the Path Towards Mitochondrial Loss.</title>
        <authorList>
            <person name="Novak L.V.F."/>
            <person name="Treitli S.C."/>
            <person name="Pyrih J."/>
            <person name="Halakuc P."/>
            <person name="Pipaliya S.V."/>
            <person name="Vacek V."/>
            <person name="Brzon O."/>
            <person name="Soukal P."/>
            <person name="Eme L."/>
            <person name="Dacks J.B."/>
            <person name="Karnkowska A."/>
            <person name="Elias M."/>
            <person name="Hampl V."/>
        </authorList>
    </citation>
    <scope>NUCLEOTIDE SEQUENCE [LARGE SCALE GENOMIC DNA]</scope>
    <source>
        <strain evidence="5">NAU3</strain>
        <tissue evidence="5">Gut</tissue>
    </source>
</reference>
<dbReference type="Proteomes" id="UP001281761">
    <property type="component" value="Unassembled WGS sequence"/>
</dbReference>
<dbReference type="PROSITE" id="PS50294">
    <property type="entry name" value="WD_REPEATS_REGION"/>
    <property type="match status" value="2"/>
</dbReference>
<evidence type="ECO:0000256" key="2">
    <source>
        <dbReference type="ARBA" id="ARBA00022737"/>
    </source>
</evidence>
<evidence type="ECO:0000313" key="5">
    <source>
        <dbReference type="EMBL" id="KAK2959309.1"/>
    </source>
</evidence>
<feature type="compositionally biased region" description="Polar residues" evidence="4">
    <location>
        <begin position="1279"/>
        <end position="1290"/>
    </location>
</feature>
<dbReference type="Gene3D" id="2.130.10.10">
    <property type="entry name" value="YVTN repeat-like/Quinoprotein amine dehydrogenase"/>
    <property type="match status" value="6"/>
</dbReference>
<feature type="compositionally biased region" description="Low complexity" evidence="4">
    <location>
        <begin position="1159"/>
        <end position="1172"/>
    </location>
</feature>
<dbReference type="SUPFAM" id="SSF50969">
    <property type="entry name" value="YVTN repeat-like/Quinoprotein amine dehydrogenase"/>
    <property type="match status" value="1"/>
</dbReference>
<feature type="compositionally biased region" description="Basic residues" evidence="4">
    <location>
        <begin position="1212"/>
        <end position="1227"/>
    </location>
</feature>
<dbReference type="PANTHER" id="PTHR13720">
    <property type="entry name" value="WD-40 REPEAT PROTEIN"/>
    <property type="match status" value="1"/>
</dbReference>
<evidence type="ECO:0000256" key="1">
    <source>
        <dbReference type="ARBA" id="ARBA00022574"/>
    </source>
</evidence>
<feature type="region of interest" description="Disordered" evidence="4">
    <location>
        <begin position="1079"/>
        <end position="1189"/>
    </location>
</feature>
<evidence type="ECO:0000256" key="4">
    <source>
        <dbReference type="SAM" id="MobiDB-lite"/>
    </source>
</evidence>
<feature type="compositionally biased region" description="Basic and acidic residues" evidence="4">
    <location>
        <begin position="1305"/>
        <end position="1318"/>
    </location>
</feature>
<dbReference type="InterPro" id="IPR011044">
    <property type="entry name" value="Quino_amine_DH_bsu"/>
</dbReference>
<feature type="region of interest" description="Disordered" evidence="4">
    <location>
        <begin position="1"/>
        <end position="68"/>
    </location>
</feature>
<organism evidence="5 6">
    <name type="scientific">Blattamonas nauphoetae</name>
    <dbReference type="NCBI Taxonomy" id="2049346"/>
    <lineage>
        <taxon>Eukaryota</taxon>
        <taxon>Metamonada</taxon>
        <taxon>Preaxostyla</taxon>
        <taxon>Oxymonadida</taxon>
        <taxon>Blattamonas</taxon>
    </lineage>
</organism>
<comment type="caution">
    <text evidence="5">The sequence shown here is derived from an EMBL/GenBank/DDBJ whole genome shotgun (WGS) entry which is preliminary data.</text>
</comment>
<keyword evidence="6" id="KW-1185">Reference proteome</keyword>
<feature type="compositionally biased region" description="Basic residues" evidence="4">
    <location>
        <begin position="1264"/>
        <end position="1278"/>
    </location>
</feature>
<dbReference type="InterPro" id="IPR036322">
    <property type="entry name" value="WD40_repeat_dom_sf"/>
</dbReference>
<dbReference type="InterPro" id="IPR050630">
    <property type="entry name" value="WD_repeat_EMAP"/>
</dbReference>
<dbReference type="InterPro" id="IPR015943">
    <property type="entry name" value="WD40/YVTN_repeat-like_dom_sf"/>
</dbReference>
<feature type="compositionally biased region" description="Basic and acidic residues" evidence="4">
    <location>
        <begin position="1087"/>
        <end position="1111"/>
    </location>
</feature>
<name>A0ABQ9Y6I5_9EUKA</name>
<dbReference type="PANTHER" id="PTHR13720:SF24">
    <property type="entry name" value="WD REPEAT-CONTAINING PROTEIN 90"/>
    <property type="match status" value="1"/>
</dbReference>